<reference evidence="5 7" key="1">
    <citation type="submission" date="2017-12" db="EMBL/GenBank/DDBJ databases">
        <title>Complete genome sequence of Herbivorax saccincola GGR1, a novel Cellulosome-producing hydrolytic bacterium in a thermophilic biogas plant, established by Illumina and Nanopore MinION sequencing.</title>
        <authorList>
            <person name="Pechtl A."/>
            <person name="Ruckert C."/>
            <person name="Koeck D.E."/>
            <person name="Maus I."/>
            <person name="Winkler A."/>
            <person name="Kalinowski J."/>
            <person name="Puhler A."/>
            <person name="Schwarz W.W."/>
            <person name="Zverlov V.V."/>
            <person name="Schluter A."/>
            <person name="Liebl W."/>
        </authorList>
    </citation>
    <scope>NUCLEOTIDE SEQUENCE [LARGE SCALE GENOMIC DNA]</scope>
    <source>
        <strain evidence="5">GGR1</strain>
        <strain evidence="7">SR1</strain>
    </source>
</reference>
<dbReference type="Pfam" id="PF03061">
    <property type="entry name" value="4HBT"/>
    <property type="match status" value="1"/>
</dbReference>
<dbReference type="GO" id="GO:0006637">
    <property type="term" value="P:acyl-CoA metabolic process"/>
    <property type="evidence" value="ECO:0007669"/>
    <property type="project" value="TreeGrafter"/>
</dbReference>
<evidence type="ECO:0000313" key="6">
    <source>
        <dbReference type="EMBL" id="PQQ66103.1"/>
    </source>
</evidence>
<evidence type="ECO:0000256" key="3">
    <source>
        <dbReference type="PROSITE-ProRule" id="PRU01106"/>
    </source>
</evidence>
<dbReference type="SUPFAM" id="SSF54637">
    <property type="entry name" value="Thioesterase/thiol ester dehydrase-isomerase"/>
    <property type="match status" value="1"/>
</dbReference>
<dbReference type="CDD" id="cd03442">
    <property type="entry name" value="BFIT_BACH"/>
    <property type="match status" value="1"/>
</dbReference>
<comment type="similarity">
    <text evidence="1">Belongs to the acyl coenzyme A hydrolase family.</text>
</comment>
<dbReference type="Gene3D" id="3.10.129.10">
    <property type="entry name" value="Hotdog Thioesterase"/>
    <property type="match status" value="1"/>
</dbReference>
<dbReference type="PROSITE" id="PS51770">
    <property type="entry name" value="HOTDOG_ACOT"/>
    <property type="match status" value="1"/>
</dbReference>
<evidence type="ECO:0000313" key="8">
    <source>
        <dbReference type="Proteomes" id="UP000239720"/>
    </source>
</evidence>
<dbReference type="GO" id="GO:0052816">
    <property type="term" value="F:long-chain fatty acyl-CoA hydrolase activity"/>
    <property type="evidence" value="ECO:0007669"/>
    <property type="project" value="TreeGrafter"/>
</dbReference>
<dbReference type="InterPro" id="IPR029069">
    <property type="entry name" value="HotDog_dom_sf"/>
</dbReference>
<dbReference type="InterPro" id="IPR006683">
    <property type="entry name" value="Thioestr_dom"/>
</dbReference>
<sequence length="167" mass="18992">MDKDLNEHKKHLKGKTPGQSEIEMTQLVLPNDTNILGNLLGGQLMHWIDIAGALAASRHSNKVVATVALDSLDFRHPVRLGEMVILKARLTWVGRTSMEVSVDVYAENMKTGNTILTNKAFITFVALDDDGKPTEVPPLILETEEERRVYKEAEKRREYRLKRREKE</sequence>
<dbReference type="EMBL" id="NEMB01000003">
    <property type="protein sequence ID" value="PQQ66103.1"/>
    <property type="molecule type" value="Genomic_DNA"/>
</dbReference>
<dbReference type="Proteomes" id="UP000233534">
    <property type="component" value="Chromosome"/>
</dbReference>
<name>A0A2K9E8G6_9FIRM</name>
<dbReference type="EMBL" id="CP025197">
    <property type="protein sequence ID" value="AUG58798.1"/>
    <property type="molecule type" value="Genomic_DNA"/>
</dbReference>
<evidence type="ECO:0000313" key="7">
    <source>
        <dbReference type="Proteomes" id="UP000233534"/>
    </source>
</evidence>
<dbReference type="PANTHER" id="PTHR11049">
    <property type="entry name" value="ACYL COENZYME A THIOESTER HYDROLASE"/>
    <property type="match status" value="1"/>
</dbReference>
<reference evidence="6 8" key="2">
    <citation type="journal article" date="2018" name="Syst. Appl. Microbiol.">
        <title>Characterization and high-quality draft genome sequence of Herbivorax saccincola A7, an anaerobic, alkaliphilic, thermophilic, cellulolytic, and xylanolytic bacterium.</title>
        <authorList>
            <person name="Aikawa S."/>
            <person name="Baramee S."/>
            <person name="Sermsathanaswadi J."/>
            <person name="Thianheng P."/>
            <person name="Tachaapaikoon C."/>
            <person name="Shikata A."/>
            <person name="Waeonukul R."/>
            <person name="Pason P."/>
            <person name="Ratanakhanokchai K."/>
            <person name="Kosugi A."/>
        </authorList>
    </citation>
    <scope>NUCLEOTIDE SEQUENCE [LARGE SCALE GENOMIC DNA]</scope>
    <source>
        <strain evidence="6 8">A7</strain>
    </source>
</reference>
<dbReference type="Proteomes" id="UP000239720">
    <property type="component" value="Unassembled WGS sequence"/>
</dbReference>
<gene>
    <name evidence="6" type="ORF">B9R14_04530</name>
    <name evidence="5" type="ORF">HVS_14735</name>
</gene>
<evidence type="ECO:0000259" key="4">
    <source>
        <dbReference type="PROSITE" id="PS51770"/>
    </source>
</evidence>
<dbReference type="RefSeq" id="WP_101303472.1">
    <property type="nucleotide sequence ID" value="NZ_CP025197.1"/>
</dbReference>
<feature type="domain" description="HotDog ACOT-type" evidence="4">
    <location>
        <begin position="18"/>
        <end position="130"/>
    </location>
</feature>
<accession>A0A2K9E8G6</accession>
<dbReference type="InterPro" id="IPR033120">
    <property type="entry name" value="HOTDOG_ACOT"/>
</dbReference>
<dbReference type="GO" id="GO:0005737">
    <property type="term" value="C:cytoplasm"/>
    <property type="evidence" value="ECO:0007669"/>
    <property type="project" value="TreeGrafter"/>
</dbReference>
<proteinExistence type="inferred from homology"/>
<dbReference type="EC" id="3.1.2.-" evidence="5"/>
<protein>
    <submittedName>
        <fullName evidence="6">Acyl-CoA thioesterase</fullName>
    </submittedName>
    <submittedName>
        <fullName evidence="5">Putative acyl-CoA thioester hydrolase</fullName>
        <ecNumber evidence="5">3.1.2.-</ecNumber>
    </submittedName>
</protein>
<dbReference type="OrthoDB" id="9791628at2"/>
<dbReference type="KEGG" id="hsc:HVS_14735"/>
<keyword evidence="7" id="KW-1185">Reference proteome</keyword>
<evidence type="ECO:0000313" key="5">
    <source>
        <dbReference type="EMBL" id="AUG58798.1"/>
    </source>
</evidence>
<keyword evidence="2 3" id="KW-0378">Hydrolase</keyword>
<organism evidence="5 7">
    <name type="scientific">Acetivibrio saccincola</name>
    <dbReference type="NCBI Taxonomy" id="1677857"/>
    <lineage>
        <taxon>Bacteria</taxon>
        <taxon>Bacillati</taxon>
        <taxon>Bacillota</taxon>
        <taxon>Clostridia</taxon>
        <taxon>Eubacteriales</taxon>
        <taxon>Oscillospiraceae</taxon>
        <taxon>Acetivibrio</taxon>
    </lineage>
</organism>
<dbReference type="AlphaFoldDB" id="A0A2K9E8G6"/>
<dbReference type="InterPro" id="IPR040170">
    <property type="entry name" value="Cytosol_ACT"/>
</dbReference>
<evidence type="ECO:0000256" key="2">
    <source>
        <dbReference type="ARBA" id="ARBA00022801"/>
    </source>
</evidence>
<evidence type="ECO:0000256" key="1">
    <source>
        <dbReference type="ARBA" id="ARBA00010458"/>
    </source>
</evidence>